<sequence length="232" mass="25885">MIYSRKAPLNFMSFARASAGRIGRSYWLSRGSGSGMISRMRLFSNSTETRGSVEEKKPFVYYLGLTNPVLTLDPEKFTAVGQQPINLSSKLWACFQPSPGRVSLSYPSGEPGANFPPNSFGYLYYKKPADGQPNYSGSVRFRVLPTPISTFEQGSDLQTPDGKPWRVLLYSIAQFRNYKRTPDYTEPSRIRVHHKTAAGGRGTRILLAGASTYGRHCSLFTRIQSPPTNVEH</sequence>
<accession>A0A067TIS3</accession>
<dbReference type="EMBL" id="KL142372">
    <property type="protein sequence ID" value="KDR79814.1"/>
    <property type="molecule type" value="Genomic_DNA"/>
</dbReference>
<gene>
    <name evidence="1" type="ORF">GALMADRAFT_241903</name>
</gene>
<evidence type="ECO:0000313" key="2">
    <source>
        <dbReference type="Proteomes" id="UP000027222"/>
    </source>
</evidence>
<name>A0A067TIS3_GALM3</name>
<protein>
    <submittedName>
        <fullName evidence="1">Uncharacterized protein</fullName>
    </submittedName>
</protein>
<dbReference type="OrthoDB" id="2750929at2759"/>
<keyword evidence="2" id="KW-1185">Reference proteome</keyword>
<dbReference type="HOGENOM" id="CLU_1194962_0_0_1"/>
<dbReference type="AlphaFoldDB" id="A0A067TIS3"/>
<proteinExistence type="predicted"/>
<dbReference type="Proteomes" id="UP000027222">
    <property type="component" value="Unassembled WGS sequence"/>
</dbReference>
<organism evidence="1 2">
    <name type="scientific">Galerina marginata (strain CBS 339.88)</name>
    <dbReference type="NCBI Taxonomy" id="685588"/>
    <lineage>
        <taxon>Eukaryota</taxon>
        <taxon>Fungi</taxon>
        <taxon>Dikarya</taxon>
        <taxon>Basidiomycota</taxon>
        <taxon>Agaricomycotina</taxon>
        <taxon>Agaricomycetes</taxon>
        <taxon>Agaricomycetidae</taxon>
        <taxon>Agaricales</taxon>
        <taxon>Agaricineae</taxon>
        <taxon>Strophariaceae</taxon>
        <taxon>Galerina</taxon>
    </lineage>
</organism>
<reference evidence="2" key="1">
    <citation type="journal article" date="2014" name="Proc. Natl. Acad. Sci. U.S.A.">
        <title>Extensive sampling of basidiomycete genomes demonstrates inadequacy of the white-rot/brown-rot paradigm for wood decay fungi.</title>
        <authorList>
            <person name="Riley R."/>
            <person name="Salamov A.A."/>
            <person name="Brown D.W."/>
            <person name="Nagy L.G."/>
            <person name="Floudas D."/>
            <person name="Held B.W."/>
            <person name="Levasseur A."/>
            <person name="Lombard V."/>
            <person name="Morin E."/>
            <person name="Otillar R."/>
            <person name="Lindquist E.A."/>
            <person name="Sun H."/>
            <person name="LaButti K.M."/>
            <person name="Schmutz J."/>
            <person name="Jabbour D."/>
            <person name="Luo H."/>
            <person name="Baker S.E."/>
            <person name="Pisabarro A.G."/>
            <person name="Walton J.D."/>
            <person name="Blanchette R.A."/>
            <person name="Henrissat B."/>
            <person name="Martin F."/>
            <person name="Cullen D."/>
            <person name="Hibbett D.S."/>
            <person name="Grigoriev I.V."/>
        </authorList>
    </citation>
    <scope>NUCLEOTIDE SEQUENCE [LARGE SCALE GENOMIC DNA]</scope>
    <source>
        <strain evidence="2">CBS 339.88</strain>
    </source>
</reference>
<evidence type="ECO:0000313" key="1">
    <source>
        <dbReference type="EMBL" id="KDR79814.1"/>
    </source>
</evidence>